<dbReference type="Pfam" id="PF07690">
    <property type="entry name" value="MFS_1"/>
    <property type="match status" value="2"/>
</dbReference>
<dbReference type="Gene3D" id="1.20.1250.20">
    <property type="entry name" value="MFS general substrate transporter like domains"/>
    <property type="match status" value="1"/>
</dbReference>
<evidence type="ECO:0000313" key="9">
    <source>
        <dbReference type="Proteomes" id="UP000663981"/>
    </source>
</evidence>
<dbReference type="InterPro" id="IPR011701">
    <property type="entry name" value="MFS"/>
</dbReference>
<sequence length="395" mass="43122">MVLRSVLLIILGFQVALNLTRPIITLYASDMGATTFEIGILTAAFAFFPLIFAIQAGRIADKIGDRLPVLFGLIGLAIGMFFPYVFHSIWALYVSQFIVGVSNVFIAVSLQNVLGNVSNNENRDQYFSMFGMAVASGQLIGPILGGYISEHYSYSSAFLTALFISLAPILLFNRIPVILKKSVTKKESLKSSIGLLKEPALKKALISSALVLYSKDIFIAYFPLFAKQHGISNTTIGWIIALQGLSMIIVRFILPAVSKLWGRERVLWISIITAGVSFLLIPISSKVFILCILSCLMGFGLGCGQPISMSTTYNASPKNRTGEVLGLRLSSNRLSQLIAPLFFGIIGTWLGVISVFIVSGMFLIGGSFFVKIRKKGKQVEGEGMIIEKKEVKNGY</sequence>
<evidence type="ECO:0000259" key="7">
    <source>
        <dbReference type="PROSITE" id="PS50850"/>
    </source>
</evidence>
<dbReference type="PRINTS" id="PR01035">
    <property type="entry name" value="TCRTETA"/>
</dbReference>
<dbReference type="InterPro" id="IPR036259">
    <property type="entry name" value="MFS_trans_sf"/>
</dbReference>
<dbReference type="SUPFAM" id="SSF103473">
    <property type="entry name" value="MFS general substrate transporter"/>
    <property type="match status" value="1"/>
</dbReference>
<keyword evidence="9" id="KW-1185">Reference proteome</keyword>
<feature type="transmembrane region" description="Helical" evidence="6">
    <location>
        <begin position="236"/>
        <end position="254"/>
    </location>
</feature>
<protein>
    <submittedName>
        <fullName evidence="8">MFS transporter</fullName>
    </submittedName>
</protein>
<dbReference type="InterPro" id="IPR020846">
    <property type="entry name" value="MFS_dom"/>
</dbReference>
<organism evidence="8 9">
    <name type="scientific">Metabacillus bambusae</name>
    <dbReference type="NCBI Taxonomy" id="2795218"/>
    <lineage>
        <taxon>Bacteria</taxon>
        <taxon>Bacillati</taxon>
        <taxon>Bacillota</taxon>
        <taxon>Bacilli</taxon>
        <taxon>Bacillales</taxon>
        <taxon>Bacillaceae</taxon>
        <taxon>Metabacillus</taxon>
    </lineage>
</organism>
<accession>A0ABS3N0A0</accession>
<feature type="transmembrane region" description="Helical" evidence="6">
    <location>
        <begin position="126"/>
        <end position="148"/>
    </location>
</feature>
<evidence type="ECO:0000256" key="4">
    <source>
        <dbReference type="ARBA" id="ARBA00022989"/>
    </source>
</evidence>
<name>A0ABS3N0A0_9BACI</name>
<reference evidence="8 9" key="1">
    <citation type="submission" date="2021-03" db="EMBL/GenBank/DDBJ databases">
        <title>Whole genome sequence of Metabacillus bambusae BG109.</title>
        <authorList>
            <person name="Jeong J.W."/>
        </authorList>
    </citation>
    <scope>NUCLEOTIDE SEQUENCE [LARGE SCALE GENOMIC DNA]</scope>
    <source>
        <strain evidence="8 9">BG109</strain>
    </source>
</reference>
<dbReference type="InterPro" id="IPR052528">
    <property type="entry name" value="Sugar_transport-like"/>
</dbReference>
<evidence type="ECO:0000256" key="2">
    <source>
        <dbReference type="ARBA" id="ARBA00022448"/>
    </source>
</evidence>
<evidence type="ECO:0000256" key="3">
    <source>
        <dbReference type="ARBA" id="ARBA00022692"/>
    </source>
</evidence>
<feature type="transmembrane region" description="Helical" evidence="6">
    <location>
        <begin position="92"/>
        <end position="114"/>
    </location>
</feature>
<dbReference type="PANTHER" id="PTHR23526:SF4">
    <property type="entry name" value="INTEGRAL MEMBRANE TRANSPORT PROTEIN"/>
    <property type="match status" value="1"/>
</dbReference>
<dbReference type="EMBL" id="JAGDEL010000004">
    <property type="protein sequence ID" value="MBO1511496.1"/>
    <property type="molecule type" value="Genomic_DNA"/>
</dbReference>
<feature type="transmembrane region" description="Helical" evidence="6">
    <location>
        <begin position="69"/>
        <end position="86"/>
    </location>
</feature>
<feature type="transmembrane region" description="Helical" evidence="6">
    <location>
        <begin position="38"/>
        <end position="57"/>
    </location>
</feature>
<comment type="caution">
    <text evidence="8">The sequence shown here is derived from an EMBL/GenBank/DDBJ whole genome shotgun (WGS) entry which is preliminary data.</text>
</comment>
<dbReference type="PROSITE" id="PS50850">
    <property type="entry name" value="MFS"/>
    <property type="match status" value="1"/>
</dbReference>
<feature type="transmembrane region" description="Helical" evidence="6">
    <location>
        <begin position="266"/>
        <end position="299"/>
    </location>
</feature>
<keyword evidence="5 6" id="KW-0472">Membrane</keyword>
<dbReference type="RefSeq" id="WP_207976551.1">
    <property type="nucleotide sequence ID" value="NZ_JAGDEL010000004.1"/>
</dbReference>
<feature type="domain" description="Major facilitator superfamily (MFS) profile" evidence="7">
    <location>
        <begin position="1"/>
        <end position="377"/>
    </location>
</feature>
<evidence type="ECO:0000256" key="5">
    <source>
        <dbReference type="ARBA" id="ARBA00023136"/>
    </source>
</evidence>
<dbReference type="CDD" id="cd17325">
    <property type="entry name" value="MFS_MdtG_SLC18_like"/>
    <property type="match status" value="1"/>
</dbReference>
<dbReference type="PANTHER" id="PTHR23526">
    <property type="entry name" value="INTEGRAL MEMBRANE TRANSPORT PROTEIN-RELATED"/>
    <property type="match status" value="1"/>
</dbReference>
<dbReference type="Proteomes" id="UP000663981">
    <property type="component" value="Unassembled WGS sequence"/>
</dbReference>
<keyword evidence="3 6" id="KW-0812">Transmembrane</keyword>
<gene>
    <name evidence="8" type="ORF">I7822_07430</name>
</gene>
<feature type="transmembrane region" description="Helical" evidence="6">
    <location>
        <begin position="337"/>
        <end position="370"/>
    </location>
</feature>
<evidence type="ECO:0000313" key="8">
    <source>
        <dbReference type="EMBL" id="MBO1511496.1"/>
    </source>
</evidence>
<evidence type="ECO:0000256" key="1">
    <source>
        <dbReference type="ARBA" id="ARBA00004651"/>
    </source>
</evidence>
<dbReference type="InterPro" id="IPR001958">
    <property type="entry name" value="Tet-R_TetA/multi-R_MdtG-like"/>
</dbReference>
<comment type="subcellular location">
    <subcellularLocation>
        <location evidence="1">Cell membrane</location>
        <topology evidence="1">Multi-pass membrane protein</topology>
    </subcellularLocation>
</comment>
<proteinExistence type="predicted"/>
<keyword evidence="2" id="KW-0813">Transport</keyword>
<evidence type="ECO:0000256" key="6">
    <source>
        <dbReference type="SAM" id="Phobius"/>
    </source>
</evidence>
<feature type="transmembrane region" description="Helical" evidence="6">
    <location>
        <begin position="154"/>
        <end position="172"/>
    </location>
</feature>
<keyword evidence="4 6" id="KW-1133">Transmembrane helix</keyword>